<comment type="caution">
    <text evidence="2">The sequence shown here is derived from an EMBL/GenBank/DDBJ whole genome shotgun (WGS) entry which is preliminary data.</text>
</comment>
<name>A0A2M7EA41_9BACT</name>
<reference evidence="3" key="1">
    <citation type="submission" date="2017-09" db="EMBL/GenBank/DDBJ databases">
        <title>Depth-based differentiation of microbial function through sediment-hosted aquifers and enrichment of novel symbionts in the deep terrestrial subsurface.</title>
        <authorList>
            <person name="Probst A.J."/>
            <person name="Ladd B."/>
            <person name="Jarett J.K."/>
            <person name="Geller-Mcgrath D.E."/>
            <person name="Sieber C.M.K."/>
            <person name="Emerson J.B."/>
            <person name="Anantharaman K."/>
            <person name="Thomas B.C."/>
            <person name="Malmstrom R."/>
            <person name="Stieglmeier M."/>
            <person name="Klingl A."/>
            <person name="Woyke T."/>
            <person name="Ryan C.M."/>
            <person name="Banfield J.F."/>
        </authorList>
    </citation>
    <scope>NUCLEOTIDE SEQUENCE [LARGE SCALE GENOMIC DNA]</scope>
</reference>
<proteinExistence type="predicted"/>
<feature type="domain" description="Gfo/Idh/MocA-like oxidoreductase N-terminal" evidence="1">
    <location>
        <begin position="6"/>
        <end position="126"/>
    </location>
</feature>
<evidence type="ECO:0000259" key="1">
    <source>
        <dbReference type="Pfam" id="PF01408"/>
    </source>
</evidence>
<dbReference type="GO" id="GO:0000166">
    <property type="term" value="F:nucleotide binding"/>
    <property type="evidence" value="ECO:0007669"/>
    <property type="project" value="InterPro"/>
</dbReference>
<dbReference type="EMBL" id="PETL01000079">
    <property type="protein sequence ID" value="PIV64555.1"/>
    <property type="molecule type" value="Genomic_DNA"/>
</dbReference>
<sequence length="281" mass="31412">MEDRKIRFGVIGTENSHVNQACQRFNLEQNIKGAVVEALYPGEGDTLEHVREVQKEGKVPLLAEKPEDMLGKIDAVIIMNRHGKYHGKYARLFLENKIPTFIDKPFSCSLEEAKEIIELSHKTNTWLSSSSTVWKTSSFQNFFKKTKGELGAIHSGMVGGPFDFESEFGGVFFYGIHTVEMLLQGFGYDVKTISAKLHHKNCLVTTTLESGKIVSLHLIGEGGGNFQVLLHCEKGSRYLTVDTSDGYDIGFKTLIESIKSNIRPLTDEQLLMPIKVLLAID</sequence>
<gene>
    <name evidence="2" type="ORF">COS11_01595</name>
</gene>
<organism evidence="2 3">
    <name type="scientific">bacterium (Candidatus Ratteibacteria) CG01_land_8_20_14_3_00_40_19</name>
    <dbReference type="NCBI Taxonomy" id="2014290"/>
    <lineage>
        <taxon>Bacteria</taxon>
        <taxon>Candidatus Ratteibacteria</taxon>
    </lineage>
</organism>
<dbReference type="Gene3D" id="3.40.50.720">
    <property type="entry name" value="NAD(P)-binding Rossmann-like Domain"/>
    <property type="match status" value="1"/>
</dbReference>
<dbReference type="AlphaFoldDB" id="A0A2M7EA41"/>
<dbReference type="SUPFAM" id="SSF51735">
    <property type="entry name" value="NAD(P)-binding Rossmann-fold domains"/>
    <property type="match status" value="1"/>
</dbReference>
<dbReference type="Proteomes" id="UP000228886">
    <property type="component" value="Unassembled WGS sequence"/>
</dbReference>
<dbReference type="InterPro" id="IPR036291">
    <property type="entry name" value="NAD(P)-bd_dom_sf"/>
</dbReference>
<evidence type="ECO:0000313" key="2">
    <source>
        <dbReference type="EMBL" id="PIV64555.1"/>
    </source>
</evidence>
<feature type="non-terminal residue" evidence="2">
    <location>
        <position position="281"/>
    </location>
</feature>
<accession>A0A2M7EA41</accession>
<protein>
    <recommendedName>
        <fullName evidence="1">Gfo/Idh/MocA-like oxidoreductase N-terminal domain-containing protein</fullName>
    </recommendedName>
</protein>
<dbReference type="Pfam" id="PF01408">
    <property type="entry name" value="GFO_IDH_MocA"/>
    <property type="match status" value="1"/>
</dbReference>
<dbReference type="InterPro" id="IPR000683">
    <property type="entry name" value="Gfo/Idh/MocA-like_OxRdtase_N"/>
</dbReference>
<evidence type="ECO:0000313" key="3">
    <source>
        <dbReference type="Proteomes" id="UP000228886"/>
    </source>
</evidence>